<dbReference type="CDD" id="cd00093">
    <property type="entry name" value="HTH_XRE"/>
    <property type="match status" value="1"/>
</dbReference>
<evidence type="ECO:0000259" key="1">
    <source>
        <dbReference type="PROSITE" id="PS50943"/>
    </source>
</evidence>
<name>A0A9D1GAW2_9FIRM</name>
<accession>A0A9D1GAW2</accession>
<protein>
    <submittedName>
        <fullName evidence="2">Helix-turn-helix transcriptional regulator</fullName>
    </submittedName>
</protein>
<dbReference type="InterPro" id="IPR010982">
    <property type="entry name" value="Lambda_DNA-bd_dom_sf"/>
</dbReference>
<dbReference type="PROSITE" id="PS50943">
    <property type="entry name" value="HTH_CROC1"/>
    <property type="match status" value="1"/>
</dbReference>
<dbReference type="Pfam" id="PF01381">
    <property type="entry name" value="HTH_3"/>
    <property type="match status" value="1"/>
</dbReference>
<evidence type="ECO:0000313" key="3">
    <source>
        <dbReference type="Proteomes" id="UP000886833"/>
    </source>
</evidence>
<dbReference type="GO" id="GO:0003677">
    <property type="term" value="F:DNA binding"/>
    <property type="evidence" value="ECO:0007669"/>
    <property type="project" value="InterPro"/>
</dbReference>
<gene>
    <name evidence="2" type="ORF">IAB59_03000</name>
</gene>
<dbReference type="SUPFAM" id="SSF47413">
    <property type="entry name" value="lambda repressor-like DNA-binding domains"/>
    <property type="match status" value="1"/>
</dbReference>
<organism evidence="2 3">
    <name type="scientific">Candidatus Onthousia faecipullorum</name>
    <dbReference type="NCBI Taxonomy" id="2840887"/>
    <lineage>
        <taxon>Bacteria</taxon>
        <taxon>Bacillati</taxon>
        <taxon>Bacillota</taxon>
        <taxon>Bacilli</taxon>
        <taxon>Candidatus Onthousia</taxon>
    </lineage>
</organism>
<evidence type="ECO:0000313" key="2">
    <source>
        <dbReference type="EMBL" id="HIT37433.1"/>
    </source>
</evidence>
<comment type="caution">
    <text evidence="2">The sequence shown here is derived from an EMBL/GenBank/DDBJ whole genome shotgun (WGS) entry which is preliminary data.</text>
</comment>
<reference evidence="2" key="1">
    <citation type="submission" date="2020-10" db="EMBL/GenBank/DDBJ databases">
        <authorList>
            <person name="Gilroy R."/>
        </authorList>
    </citation>
    <scope>NUCLEOTIDE SEQUENCE</scope>
    <source>
        <strain evidence="2">CHK195-26880</strain>
    </source>
</reference>
<dbReference type="AlphaFoldDB" id="A0A9D1GAW2"/>
<sequence length="79" mass="9186">MKINKNDNKYIYVVVGRNIKRIRKAKGLTQVQLADLVQYNEGTIANIENNSYQTFSLEFIYVLSKKLDVPIIEFFKGID</sequence>
<dbReference type="SMART" id="SM00530">
    <property type="entry name" value="HTH_XRE"/>
    <property type="match status" value="1"/>
</dbReference>
<reference evidence="2" key="2">
    <citation type="journal article" date="2021" name="PeerJ">
        <title>Extensive microbial diversity within the chicken gut microbiome revealed by metagenomics and culture.</title>
        <authorList>
            <person name="Gilroy R."/>
            <person name="Ravi A."/>
            <person name="Getino M."/>
            <person name="Pursley I."/>
            <person name="Horton D.L."/>
            <person name="Alikhan N.F."/>
            <person name="Baker D."/>
            <person name="Gharbi K."/>
            <person name="Hall N."/>
            <person name="Watson M."/>
            <person name="Adriaenssens E.M."/>
            <person name="Foster-Nyarko E."/>
            <person name="Jarju S."/>
            <person name="Secka A."/>
            <person name="Antonio M."/>
            <person name="Oren A."/>
            <person name="Chaudhuri R.R."/>
            <person name="La Ragione R."/>
            <person name="Hildebrand F."/>
            <person name="Pallen M.J."/>
        </authorList>
    </citation>
    <scope>NUCLEOTIDE SEQUENCE</scope>
    <source>
        <strain evidence="2">CHK195-26880</strain>
    </source>
</reference>
<feature type="domain" description="HTH cro/C1-type" evidence="1">
    <location>
        <begin position="19"/>
        <end position="74"/>
    </location>
</feature>
<proteinExistence type="predicted"/>
<dbReference type="Gene3D" id="1.10.260.40">
    <property type="entry name" value="lambda repressor-like DNA-binding domains"/>
    <property type="match status" value="1"/>
</dbReference>
<dbReference type="InterPro" id="IPR001387">
    <property type="entry name" value="Cro/C1-type_HTH"/>
</dbReference>
<dbReference type="EMBL" id="DVKQ01000038">
    <property type="protein sequence ID" value="HIT37433.1"/>
    <property type="molecule type" value="Genomic_DNA"/>
</dbReference>
<dbReference type="Proteomes" id="UP000886833">
    <property type="component" value="Unassembled WGS sequence"/>
</dbReference>